<protein>
    <submittedName>
        <fullName evidence="2">Activity-regulated cytoskeleton associated protein 2-like</fullName>
    </submittedName>
</protein>
<organism evidence="1 2">
    <name type="scientific">Agrilus planipennis</name>
    <name type="common">Emerald ash borer</name>
    <name type="synonym">Agrilus marcopoli</name>
    <dbReference type="NCBI Taxonomy" id="224129"/>
    <lineage>
        <taxon>Eukaryota</taxon>
        <taxon>Metazoa</taxon>
        <taxon>Ecdysozoa</taxon>
        <taxon>Arthropoda</taxon>
        <taxon>Hexapoda</taxon>
        <taxon>Insecta</taxon>
        <taxon>Pterygota</taxon>
        <taxon>Neoptera</taxon>
        <taxon>Endopterygota</taxon>
        <taxon>Coleoptera</taxon>
        <taxon>Polyphaga</taxon>
        <taxon>Elateriformia</taxon>
        <taxon>Buprestoidea</taxon>
        <taxon>Buprestidae</taxon>
        <taxon>Agrilinae</taxon>
        <taxon>Agrilus</taxon>
    </lineage>
</organism>
<proteinExistence type="predicted"/>
<dbReference type="InParanoid" id="A0A7F5R601"/>
<name>A0A7F5R601_AGRPL</name>
<dbReference type="KEGG" id="apln:108742484"/>
<gene>
    <name evidence="2" type="primary">LOC108742484</name>
</gene>
<reference evidence="2" key="1">
    <citation type="submission" date="2025-08" db="UniProtKB">
        <authorList>
            <consortium name="RefSeq"/>
        </authorList>
    </citation>
    <scope>IDENTIFICATION</scope>
    <source>
        <tissue evidence="2">Entire body</tissue>
    </source>
</reference>
<dbReference type="Proteomes" id="UP000192223">
    <property type="component" value="Unplaced"/>
</dbReference>
<evidence type="ECO:0000313" key="2">
    <source>
        <dbReference type="RefSeq" id="XP_025831324.1"/>
    </source>
</evidence>
<dbReference type="AlphaFoldDB" id="A0A7F5R601"/>
<dbReference type="OrthoDB" id="8027319at2759"/>
<keyword evidence="1" id="KW-1185">Reference proteome</keyword>
<dbReference type="GeneID" id="108742484"/>
<evidence type="ECO:0000313" key="1">
    <source>
        <dbReference type="Proteomes" id="UP000192223"/>
    </source>
</evidence>
<dbReference type="RefSeq" id="XP_025831324.1">
    <property type="nucleotide sequence ID" value="XM_025975539.1"/>
</dbReference>
<accession>A0A7F5R601</accession>
<sequence length="120" mass="13637">MTTLTKEQFARLMAHLQPTNATSQASFAQRIACFADSRDPQMVEEFVNVTSIFRRCMKIADADALCEIPSHHMGPSRGLNKRGFTPKKPDYQVYVEIFKTTQDKATPTDLFVCQKRALYS</sequence>